<dbReference type="InterPro" id="IPR036291">
    <property type="entry name" value="NAD(P)-bd_dom_sf"/>
</dbReference>
<protein>
    <submittedName>
        <fullName evidence="2">Uncharacterized protein</fullName>
    </submittedName>
</protein>
<sequence length="279" mass="27513">MTARPPRQRAPAPHARAGPREPGDPLPGYTGTGRLAGRRALVVGGVWGGGPGRAVATALAKEGCAAVAVADRAPGGRGPGAGAVPAEGPGDDPLRALARQLSSLGAWALPIHCDPGTERDVRAAAAHTLLEFGSVDVVVVCEGAPEPSGPAGAVPSARAAARESLLARGLRLVRGVRSLLGEGAAAVVLAEPVLAEPGRSRPAGAEAGAGTAITVNGGARAARRAAAEDARRGGVRLSGLLAGRRDTDAEVAAAVVRLAAGAVRSGDVVEVAQVLRASV</sequence>
<organism evidence="2 3">
    <name type="scientific">Streptomonospora mangrovi</name>
    <dbReference type="NCBI Taxonomy" id="2883123"/>
    <lineage>
        <taxon>Bacteria</taxon>
        <taxon>Bacillati</taxon>
        <taxon>Actinomycetota</taxon>
        <taxon>Actinomycetes</taxon>
        <taxon>Streptosporangiales</taxon>
        <taxon>Nocardiopsidaceae</taxon>
        <taxon>Streptomonospora</taxon>
    </lineage>
</organism>
<accession>A0A9X3NRI3</accession>
<name>A0A9X3NRI3_9ACTN</name>
<evidence type="ECO:0000256" key="1">
    <source>
        <dbReference type="SAM" id="MobiDB-lite"/>
    </source>
</evidence>
<dbReference type="RefSeq" id="WP_270072764.1">
    <property type="nucleotide sequence ID" value="NZ_JAJAQC010000021.1"/>
</dbReference>
<reference evidence="2" key="1">
    <citation type="submission" date="2021-10" db="EMBL/GenBank/DDBJ databases">
        <title>Streptomonospora sp. nov., isolated from mangrove soil.</title>
        <authorList>
            <person name="Chen X."/>
            <person name="Ge X."/>
            <person name="Liu W."/>
        </authorList>
    </citation>
    <scope>NUCLEOTIDE SEQUENCE</scope>
    <source>
        <strain evidence="2">S1-112</strain>
    </source>
</reference>
<proteinExistence type="predicted"/>
<gene>
    <name evidence="2" type="ORF">LG943_14360</name>
</gene>
<dbReference type="SUPFAM" id="SSF51735">
    <property type="entry name" value="NAD(P)-binding Rossmann-fold domains"/>
    <property type="match status" value="1"/>
</dbReference>
<dbReference type="Gene3D" id="3.40.50.720">
    <property type="entry name" value="NAD(P)-binding Rossmann-like Domain"/>
    <property type="match status" value="1"/>
</dbReference>
<dbReference type="EMBL" id="JAJAQC010000021">
    <property type="protein sequence ID" value="MDA0565490.1"/>
    <property type="molecule type" value="Genomic_DNA"/>
</dbReference>
<feature type="compositionally biased region" description="Low complexity" evidence="1">
    <location>
        <begin position="1"/>
        <end position="16"/>
    </location>
</feature>
<keyword evidence="3" id="KW-1185">Reference proteome</keyword>
<evidence type="ECO:0000313" key="2">
    <source>
        <dbReference type="EMBL" id="MDA0565490.1"/>
    </source>
</evidence>
<evidence type="ECO:0000313" key="3">
    <source>
        <dbReference type="Proteomes" id="UP001140076"/>
    </source>
</evidence>
<comment type="caution">
    <text evidence="2">The sequence shown here is derived from an EMBL/GenBank/DDBJ whole genome shotgun (WGS) entry which is preliminary data.</text>
</comment>
<dbReference type="Proteomes" id="UP001140076">
    <property type="component" value="Unassembled WGS sequence"/>
</dbReference>
<feature type="region of interest" description="Disordered" evidence="1">
    <location>
        <begin position="1"/>
        <end position="33"/>
    </location>
</feature>
<dbReference type="AlphaFoldDB" id="A0A9X3NRI3"/>